<evidence type="ECO:0000256" key="5">
    <source>
        <dbReference type="ARBA" id="ARBA00022989"/>
    </source>
</evidence>
<dbReference type="AlphaFoldDB" id="A0A4Q9YSH0"/>
<keyword evidence="4 7" id="KW-0812">Transmembrane</keyword>
<protein>
    <submittedName>
        <fullName evidence="8">Lipopolysaccharide biosynthesis protein</fullName>
    </submittedName>
</protein>
<dbReference type="OrthoDB" id="9770347at2"/>
<dbReference type="CDD" id="cd13127">
    <property type="entry name" value="MATE_tuaB_like"/>
    <property type="match status" value="1"/>
</dbReference>
<evidence type="ECO:0000313" key="9">
    <source>
        <dbReference type="Proteomes" id="UP000293300"/>
    </source>
</evidence>
<feature type="transmembrane region" description="Helical" evidence="7">
    <location>
        <begin position="12"/>
        <end position="33"/>
    </location>
</feature>
<accession>A0A4Q9YSH0</accession>
<evidence type="ECO:0000256" key="4">
    <source>
        <dbReference type="ARBA" id="ARBA00022692"/>
    </source>
</evidence>
<dbReference type="Proteomes" id="UP000293300">
    <property type="component" value="Unassembled WGS sequence"/>
</dbReference>
<feature type="transmembrane region" description="Helical" evidence="7">
    <location>
        <begin position="203"/>
        <end position="225"/>
    </location>
</feature>
<keyword evidence="6 7" id="KW-0472">Membrane</keyword>
<proteinExistence type="inferred from homology"/>
<organism evidence="8 9">
    <name type="scientific">Flavobacterium silvisoli</name>
    <dbReference type="NCBI Taxonomy" id="2529433"/>
    <lineage>
        <taxon>Bacteria</taxon>
        <taxon>Pseudomonadati</taxon>
        <taxon>Bacteroidota</taxon>
        <taxon>Flavobacteriia</taxon>
        <taxon>Flavobacteriales</taxon>
        <taxon>Flavobacteriaceae</taxon>
        <taxon>Flavobacterium</taxon>
    </lineage>
</organism>
<dbReference type="PANTHER" id="PTHR30250:SF10">
    <property type="entry name" value="LIPOPOLYSACCHARIDE BIOSYNTHESIS PROTEIN WZXC"/>
    <property type="match status" value="1"/>
</dbReference>
<evidence type="ECO:0000256" key="3">
    <source>
        <dbReference type="ARBA" id="ARBA00022475"/>
    </source>
</evidence>
<comment type="similarity">
    <text evidence="2">Belongs to the polysaccharide synthase family.</text>
</comment>
<dbReference type="RefSeq" id="WP_131476656.1">
    <property type="nucleotide sequence ID" value="NZ_SJPE01000014.1"/>
</dbReference>
<gene>
    <name evidence="8" type="ORF">EZL74_10940</name>
</gene>
<evidence type="ECO:0000256" key="2">
    <source>
        <dbReference type="ARBA" id="ARBA00007430"/>
    </source>
</evidence>
<keyword evidence="9" id="KW-1185">Reference proteome</keyword>
<keyword evidence="5 7" id="KW-1133">Transmembrane helix</keyword>
<comment type="caution">
    <text evidence="8">The sequence shown here is derived from an EMBL/GenBank/DDBJ whole genome shotgun (WGS) entry which is preliminary data.</text>
</comment>
<dbReference type="EMBL" id="SJPE01000014">
    <property type="protein sequence ID" value="TBX66357.1"/>
    <property type="molecule type" value="Genomic_DNA"/>
</dbReference>
<evidence type="ECO:0000313" key="8">
    <source>
        <dbReference type="EMBL" id="TBX66357.1"/>
    </source>
</evidence>
<feature type="transmembrane region" description="Helical" evidence="7">
    <location>
        <begin position="283"/>
        <end position="304"/>
    </location>
</feature>
<dbReference type="GO" id="GO:0005886">
    <property type="term" value="C:plasma membrane"/>
    <property type="evidence" value="ECO:0007669"/>
    <property type="project" value="UniProtKB-SubCell"/>
</dbReference>
<keyword evidence="3" id="KW-1003">Cell membrane</keyword>
<evidence type="ECO:0000256" key="7">
    <source>
        <dbReference type="SAM" id="Phobius"/>
    </source>
</evidence>
<feature type="transmembrane region" description="Helical" evidence="7">
    <location>
        <begin position="353"/>
        <end position="375"/>
    </location>
</feature>
<dbReference type="Pfam" id="PF13440">
    <property type="entry name" value="Polysacc_synt_3"/>
    <property type="match status" value="1"/>
</dbReference>
<evidence type="ECO:0000256" key="1">
    <source>
        <dbReference type="ARBA" id="ARBA00004651"/>
    </source>
</evidence>
<reference evidence="8 9" key="1">
    <citation type="submission" date="2019-02" db="EMBL/GenBank/DDBJ databases">
        <title>Flavobacterium sp. RD-2-33 isolated from forest soil.</title>
        <authorList>
            <person name="Chaudhary D.K."/>
        </authorList>
    </citation>
    <scope>NUCLEOTIDE SEQUENCE [LARGE SCALE GENOMIC DNA]</scope>
    <source>
        <strain evidence="8 9">RD-2-33</strain>
    </source>
</reference>
<name>A0A4Q9YSH0_9FLAO</name>
<dbReference type="PANTHER" id="PTHR30250">
    <property type="entry name" value="PST FAMILY PREDICTED COLANIC ACID TRANSPORTER"/>
    <property type="match status" value="1"/>
</dbReference>
<feature type="transmembrane region" description="Helical" evidence="7">
    <location>
        <begin position="114"/>
        <end position="136"/>
    </location>
</feature>
<evidence type="ECO:0000256" key="6">
    <source>
        <dbReference type="ARBA" id="ARBA00023136"/>
    </source>
</evidence>
<feature type="transmembrane region" description="Helical" evidence="7">
    <location>
        <begin position="381"/>
        <end position="400"/>
    </location>
</feature>
<feature type="transmembrane region" description="Helical" evidence="7">
    <location>
        <begin position="39"/>
        <end position="58"/>
    </location>
</feature>
<feature type="transmembrane region" description="Helical" evidence="7">
    <location>
        <begin position="148"/>
        <end position="167"/>
    </location>
</feature>
<feature type="transmembrane region" description="Helical" evidence="7">
    <location>
        <begin position="79"/>
        <end position="102"/>
    </location>
</feature>
<feature type="transmembrane region" description="Helical" evidence="7">
    <location>
        <begin position="443"/>
        <end position="464"/>
    </location>
</feature>
<comment type="subcellular location">
    <subcellularLocation>
        <location evidence="1">Cell membrane</location>
        <topology evidence="1">Multi-pass membrane protein</topology>
    </subcellularLocation>
</comment>
<feature type="transmembrane region" description="Helical" evidence="7">
    <location>
        <begin position="412"/>
        <end position="437"/>
    </location>
</feature>
<dbReference type="InterPro" id="IPR050833">
    <property type="entry name" value="Poly_Biosynth_Transport"/>
</dbReference>
<sequence length="484" mass="55087">MSIKKATVSNVKWSFIESISLQVVSFILSLVLARLLEPSAFGVLAIVNVFYLLTTLFIDSGLKEALIQKAEVTEVDYSSVFWLNMGKSVFIYSCLFIVAPYIQDSYGYENLSFYIRLQSLTLIIEAFGLVQIVKAIKDLQIKKITKARIPASLISLLVGITMAYHGFGIVSLIVQQLVNVFIYSLLLVVNIRFRPSFVFDFKLVLPLYKFGVRLLGVSLISRFYAQSLNLIYAKAYSPTTLGLYSKSTSMQNTPIDIINGPFLKGLYPTLVKLQNNTKPLKKIVLQNIKTVTFLILIVNGIFYFQAHEIIRLLLGVKWFGMEPYVKIAAVGSTFFPINGQCQSIFKVKNKVNLFFKIELISKIVVLVTIFSLISFYDLPQILWLIVIITILTSVTYFYFTSRILSFSFKKELYSLLFLMLIHALAGFGLNFCIKLLFAHIPALFSIMIFGFIYFVLTAFLFYVFNKKIIGNLFKNNKFLKIKIS</sequence>